<evidence type="ECO:0000313" key="2">
    <source>
        <dbReference type="EMBL" id="MSS56237.1"/>
    </source>
</evidence>
<comment type="caution">
    <text evidence="2">The sequence shown here is derived from an EMBL/GenBank/DDBJ whole genome shotgun (WGS) entry which is preliminary data.</text>
</comment>
<reference evidence="2 3" key="1">
    <citation type="submission" date="2019-08" db="EMBL/GenBank/DDBJ databases">
        <title>In-depth cultivation of the pig gut microbiome towards novel bacterial diversity and tailored functional studies.</title>
        <authorList>
            <person name="Wylensek D."/>
            <person name="Hitch T.C.A."/>
            <person name="Clavel T."/>
        </authorList>
    </citation>
    <scope>NUCLEOTIDE SEQUENCE [LARGE SCALE GENOMIC DNA]</scope>
    <source>
        <strain evidence="2 3">LKV-472-APC-3</strain>
    </source>
</reference>
<dbReference type="Proteomes" id="UP000434241">
    <property type="component" value="Unassembled WGS sequence"/>
</dbReference>
<name>A0A6N7VEU4_9FIRM</name>
<proteinExistence type="predicted"/>
<sequence>MRFQPSLGEHYTKDCPEGLLFGQVVTRENSLDTVVMKYVEKDKMIPPVLILHGDMDKSIPFHQSVLLYDKLMKCKKDVQIYKILDTGHSGAEFWNKEVLDIVNKFMSSYLLNERA</sequence>
<dbReference type="EMBL" id="VUMR01000019">
    <property type="protein sequence ID" value="MSS56237.1"/>
    <property type="molecule type" value="Genomic_DNA"/>
</dbReference>
<dbReference type="SUPFAM" id="SSF53474">
    <property type="entry name" value="alpha/beta-Hydrolases"/>
    <property type="match status" value="1"/>
</dbReference>
<feature type="domain" description="BD-FAE-like" evidence="1">
    <location>
        <begin position="12"/>
        <end position="71"/>
    </location>
</feature>
<dbReference type="Gene3D" id="3.40.50.1820">
    <property type="entry name" value="alpha/beta hydrolase"/>
    <property type="match status" value="1"/>
</dbReference>
<evidence type="ECO:0000259" key="1">
    <source>
        <dbReference type="Pfam" id="PF20434"/>
    </source>
</evidence>
<accession>A0A6N7VEU4</accession>
<dbReference type="InterPro" id="IPR029058">
    <property type="entry name" value="AB_hydrolase_fold"/>
</dbReference>
<gene>
    <name evidence="2" type="ORF">FYJ55_04860</name>
</gene>
<dbReference type="InterPro" id="IPR049492">
    <property type="entry name" value="BD-FAE-like_dom"/>
</dbReference>
<dbReference type="AlphaFoldDB" id="A0A6N7VEU4"/>
<keyword evidence="3" id="KW-1185">Reference proteome</keyword>
<evidence type="ECO:0000313" key="3">
    <source>
        <dbReference type="Proteomes" id="UP000434241"/>
    </source>
</evidence>
<protein>
    <submittedName>
        <fullName evidence="2">Prolyl oligopeptidase family serine peptidase</fullName>
    </submittedName>
</protein>
<organism evidence="2 3">
    <name type="scientific">Holdemanella porci</name>
    <dbReference type="NCBI Taxonomy" id="2652276"/>
    <lineage>
        <taxon>Bacteria</taxon>
        <taxon>Bacillati</taxon>
        <taxon>Bacillota</taxon>
        <taxon>Erysipelotrichia</taxon>
        <taxon>Erysipelotrichales</taxon>
        <taxon>Erysipelotrichaceae</taxon>
        <taxon>Holdemanella</taxon>
    </lineage>
</organism>
<dbReference type="Pfam" id="PF20434">
    <property type="entry name" value="BD-FAE"/>
    <property type="match status" value="1"/>
</dbReference>